<dbReference type="InterPro" id="IPR004843">
    <property type="entry name" value="Calcineurin-like_PHP"/>
</dbReference>
<dbReference type="Pfam" id="PF00149">
    <property type="entry name" value="Metallophos"/>
    <property type="match status" value="1"/>
</dbReference>
<keyword evidence="7" id="KW-0233">DNA recombination</keyword>
<comment type="similarity">
    <text evidence="1 7">Belongs to the SbcD family.</text>
</comment>
<keyword evidence="5 7" id="KW-0378">Hydrolase</keyword>
<reference evidence="10 11" key="1">
    <citation type="journal article" date="2019" name="Int. J. Syst. Evol. Microbiol.">
        <title>The Global Catalogue of Microorganisms (GCM) 10K type strain sequencing project: providing services to taxonomists for standard genome sequencing and annotation.</title>
        <authorList>
            <consortium name="The Broad Institute Genomics Platform"/>
            <consortium name="The Broad Institute Genome Sequencing Center for Infectious Disease"/>
            <person name="Wu L."/>
            <person name="Ma J."/>
        </authorList>
    </citation>
    <scope>NUCLEOTIDE SEQUENCE [LARGE SCALE GENOMIC DNA]</scope>
    <source>
        <strain evidence="10 11">JCM 13518</strain>
    </source>
</reference>
<dbReference type="InterPro" id="IPR004593">
    <property type="entry name" value="SbcD"/>
</dbReference>
<dbReference type="Proteomes" id="UP001501057">
    <property type="component" value="Unassembled WGS sequence"/>
</dbReference>
<evidence type="ECO:0000256" key="4">
    <source>
        <dbReference type="ARBA" id="ARBA00022722"/>
    </source>
</evidence>
<evidence type="ECO:0000256" key="7">
    <source>
        <dbReference type="RuleBase" id="RU363069"/>
    </source>
</evidence>
<keyword evidence="11" id="KW-1185">Reference proteome</keyword>
<evidence type="ECO:0000259" key="9">
    <source>
        <dbReference type="Pfam" id="PF12320"/>
    </source>
</evidence>
<keyword evidence="6 7" id="KW-0269">Exonuclease</keyword>
<keyword evidence="7" id="KW-0235">DNA replication</keyword>
<dbReference type="Pfam" id="PF12320">
    <property type="entry name" value="SbcD_C"/>
    <property type="match status" value="1"/>
</dbReference>
<evidence type="ECO:0000256" key="1">
    <source>
        <dbReference type="ARBA" id="ARBA00010555"/>
    </source>
</evidence>
<dbReference type="InterPro" id="IPR029052">
    <property type="entry name" value="Metallo-depent_PP-like"/>
</dbReference>
<accession>A0ABN2JPS7</accession>
<dbReference type="NCBIfam" id="TIGR00619">
    <property type="entry name" value="sbcd"/>
    <property type="match status" value="1"/>
</dbReference>
<dbReference type="GO" id="GO:0004527">
    <property type="term" value="F:exonuclease activity"/>
    <property type="evidence" value="ECO:0007669"/>
    <property type="project" value="UniProtKB-KW"/>
</dbReference>
<protein>
    <recommendedName>
        <fullName evidence="3 7">Nuclease SbcCD subunit D</fullName>
    </recommendedName>
</protein>
<sequence>MRIWHTSDWHVGRTFHGHSTLEALEAVLTETAQKVTELGVDVVVVAGDVYDSSTPSAEAIAVLNRALLRLHATGARLVVTAGNHDSPTRLGAMSEFVAAAGVHVVTRPEQIEQPVTLDDAHGPVHFYGIPFLEPARLRHVWSVDPMRSQADAVGEAMRRVRADAAERGGRSVVLAHTFVAGAEGESCESERAIVASDASPAVGGVDRVPVSAFDGVTYAALGHIHGRAELAPHLRYCGAPLHLSFSEEAKPRGAWLVDLDATGLAEVTWVDLGVPRPLVTLTGTLEQLLADPAHEAHADAWVRARLTDPQRQRDAMRRLQVRFPHCAQLEYVALATPLGGERAYRELVQGKSDLEVVDTFLGRVRGAGLTPDEHQIVGDVVGGRGPA</sequence>
<proteinExistence type="inferred from homology"/>
<dbReference type="PANTHER" id="PTHR30337">
    <property type="entry name" value="COMPONENT OF ATP-DEPENDENT DSDNA EXONUCLEASE"/>
    <property type="match status" value="1"/>
</dbReference>
<dbReference type="InterPro" id="IPR050535">
    <property type="entry name" value="DNA_Repair-Maintenance_Comp"/>
</dbReference>
<dbReference type="PANTHER" id="PTHR30337:SF0">
    <property type="entry name" value="NUCLEASE SBCCD SUBUNIT D"/>
    <property type="match status" value="1"/>
</dbReference>
<dbReference type="InterPro" id="IPR026843">
    <property type="entry name" value="SbcD_C"/>
</dbReference>
<organism evidence="10 11">
    <name type="scientific">Aeromicrobium alkaliterrae</name>
    <dbReference type="NCBI Taxonomy" id="302168"/>
    <lineage>
        <taxon>Bacteria</taxon>
        <taxon>Bacillati</taxon>
        <taxon>Actinomycetota</taxon>
        <taxon>Actinomycetes</taxon>
        <taxon>Propionibacteriales</taxon>
        <taxon>Nocardioidaceae</taxon>
        <taxon>Aeromicrobium</taxon>
    </lineage>
</organism>
<dbReference type="SUPFAM" id="SSF56300">
    <property type="entry name" value="Metallo-dependent phosphatases"/>
    <property type="match status" value="1"/>
</dbReference>
<comment type="function">
    <text evidence="7">SbcCD cleaves DNA hairpin structures. These structures can inhibit DNA replication and are intermediates in certain DNA recombination reactions. The complex acts as a 3'-&gt;5' double strand exonuclease that can open hairpins. It also has a 5' single-strand endonuclease activity.</text>
</comment>
<evidence type="ECO:0000313" key="11">
    <source>
        <dbReference type="Proteomes" id="UP001501057"/>
    </source>
</evidence>
<evidence type="ECO:0000259" key="8">
    <source>
        <dbReference type="Pfam" id="PF00149"/>
    </source>
</evidence>
<evidence type="ECO:0000256" key="5">
    <source>
        <dbReference type="ARBA" id="ARBA00022801"/>
    </source>
</evidence>
<evidence type="ECO:0000256" key="3">
    <source>
        <dbReference type="ARBA" id="ARBA00013365"/>
    </source>
</evidence>
<dbReference type="EMBL" id="BAAAME010000002">
    <property type="protein sequence ID" value="GAA1734934.1"/>
    <property type="molecule type" value="Genomic_DNA"/>
</dbReference>
<name>A0ABN2JPS7_9ACTN</name>
<feature type="domain" description="Nuclease SbcCD subunit D C-terminal" evidence="9">
    <location>
        <begin position="275"/>
        <end position="361"/>
    </location>
</feature>
<keyword evidence="4 7" id="KW-0540">Nuclease</keyword>
<gene>
    <name evidence="7" type="primary">sbcD</name>
    <name evidence="10" type="ORF">GCM10009710_14380</name>
</gene>
<feature type="domain" description="Calcineurin-like phosphoesterase" evidence="8">
    <location>
        <begin position="1"/>
        <end position="90"/>
    </location>
</feature>
<dbReference type="InterPro" id="IPR041796">
    <property type="entry name" value="Mre11_N"/>
</dbReference>
<dbReference type="Gene3D" id="3.60.21.10">
    <property type="match status" value="1"/>
</dbReference>
<comment type="subunit">
    <text evidence="2 7">Heterodimer of SbcC and SbcD.</text>
</comment>
<dbReference type="CDD" id="cd00840">
    <property type="entry name" value="MPP_Mre11_N"/>
    <property type="match status" value="1"/>
</dbReference>
<evidence type="ECO:0000313" key="10">
    <source>
        <dbReference type="EMBL" id="GAA1734934.1"/>
    </source>
</evidence>
<comment type="caution">
    <text evidence="10">The sequence shown here is derived from an EMBL/GenBank/DDBJ whole genome shotgun (WGS) entry which is preliminary data.</text>
</comment>
<dbReference type="RefSeq" id="WP_344199289.1">
    <property type="nucleotide sequence ID" value="NZ_BAAAME010000002.1"/>
</dbReference>
<evidence type="ECO:0000256" key="6">
    <source>
        <dbReference type="ARBA" id="ARBA00022839"/>
    </source>
</evidence>
<keyword evidence="7" id="KW-0255">Endonuclease</keyword>
<evidence type="ECO:0000256" key="2">
    <source>
        <dbReference type="ARBA" id="ARBA00011322"/>
    </source>
</evidence>